<keyword evidence="8" id="KW-1185">Reference proteome</keyword>
<dbReference type="InterPro" id="IPR002293">
    <property type="entry name" value="AA/rel_permease1"/>
</dbReference>
<comment type="caution">
    <text evidence="7">The sequence shown here is derived from an EMBL/GenBank/DDBJ whole genome shotgun (WGS) entry which is preliminary data.</text>
</comment>
<evidence type="ECO:0000256" key="5">
    <source>
        <dbReference type="ARBA" id="ARBA00023136"/>
    </source>
</evidence>
<protein>
    <submittedName>
        <fullName evidence="7">APC family permease</fullName>
    </submittedName>
</protein>
<comment type="subcellular location">
    <subcellularLocation>
        <location evidence="1">Cell membrane</location>
        <topology evidence="1">Multi-pass membrane protein</topology>
    </subcellularLocation>
</comment>
<feature type="transmembrane region" description="Helical" evidence="6">
    <location>
        <begin position="147"/>
        <end position="169"/>
    </location>
</feature>
<name>A0ABV4K0M3_9BACT</name>
<feature type="transmembrane region" description="Helical" evidence="6">
    <location>
        <begin position="371"/>
        <end position="388"/>
    </location>
</feature>
<dbReference type="Proteomes" id="UP001568698">
    <property type="component" value="Unassembled WGS sequence"/>
</dbReference>
<evidence type="ECO:0000313" key="8">
    <source>
        <dbReference type="Proteomes" id="UP001568698"/>
    </source>
</evidence>
<accession>A0ABV4K0M3</accession>
<feature type="transmembrane region" description="Helical" evidence="6">
    <location>
        <begin position="266"/>
        <end position="294"/>
    </location>
</feature>
<evidence type="ECO:0000256" key="3">
    <source>
        <dbReference type="ARBA" id="ARBA00022692"/>
    </source>
</evidence>
<feature type="transmembrane region" description="Helical" evidence="6">
    <location>
        <begin position="38"/>
        <end position="58"/>
    </location>
</feature>
<feature type="transmembrane region" description="Helical" evidence="6">
    <location>
        <begin position="85"/>
        <end position="109"/>
    </location>
</feature>
<dbReference type="Gene3D" id="1.20.1740.10">
    <property type="entry name" value="Amino acid/polyamine transporter I"/>
    <property type="match status" value="1"/>
</dbReference>
<evidence type="ECO:0000256" key="6">
    <source>
        <dbReference type="SAM" id="Phobius"/>
    </source>
</evidence>
<dbReference type="Pfam" id="PF13520">
    <property type="entry name" value="AA_permease_2"/>
    <property type="match status" value="1"/>
</dbReference>
<feature type="transmembrane region" description="Helical" evidence="6">
    <location>
        <begin position="394"/>
        <end position="410"/>
    </location>
</feature>
<evidence type="ECO:0000256" key="2">
    <source>
        <dbReference type="ARBA" id="ARBA00022475"/>
    </source>
</evidence>
<evidence type="ECO:0000256" key="1">
    <source>
        <dbReference type="ARBA" id="ARBA00004651"/>
    </source>
</evidence>
<gene>
    <name evidence="7" type="ORF">AB6M95_07070</name>
</gene>
<dbReference type="PANTHER" id="PTHR42770:SF13">
    <property type="entry name" value="L-METHIONINE_BRANCHED-CHAIN AMINO ACID EXPORTER YJEH"/>
    <property type="match status" value="1"/>
</dbReference>
<feature type="transmembrane region" description="Helical" evidence="6">
    <location>
        <begin position="223"/>
        <end position="246"/>
    </location>
</feature>
<evidence type="ECO:0000313" key="7">
    <source>
        <dbReference type="EMBL" id="MEZ7196504.1"/>
    </source>
</evidence>
<feature type="transmembrane region" description="Helical" evidence="6">
    <location>
        <begin position="315"/>
        <end position="338"/>
    </location>
</feature>
<dbReference type="EMBL" id="JBGLYH010000014">
    <property type="protein sequence ID" value="MEZ7196504.1"/>
    <property type="molecule type" value="Genomic_DNA"/>
</dbReference>
<dbReference type="PIRSF" id="PIRSF006060">
    <property type="entry name" value="AA_transporter"/>
    <property type="match status" value="1"/>
</dbReference>
<dbReference type="PANTHER" id="PTHR42770">
    <property type="entry name" value="AMINO ACID TRANSPORTER-RELATED"/>
    <property type="match status" value="1"/>
</dbReference>
<organism evidence="7 8">
    <name type="scientific">Pseudodesulfovibrio karagichevae</name>
    <dbReference type="NCBI Taxonomy" id="3239305"/>
    <lineage>
        <taxon>Bacteria</taxon>
        <taxon>Pseudomonadati</taxon>
        <taxon>Thermodesulfobacteriota</taxon>
        <taxon>Desulfovibrionia</taxon>
        <taxon>Desulfovibrionales</taxon>
        <taxon>Desulfovibrionaceae</taxon>
    </lineage>
</organism>
<keyword evidence="2" id="KW-1003">Cell membrane</keyword>
<keyword evidence="3 6" id="KW-0812">Transmembrane</keyword>
<feature type="transmembrane region" description="Helical" evidence="6">
    <location>
        <begin position="344"/>
        <end position="364"/>
    </location>
</feature>
<keyword evidence="4 6" id="KW-1133">Transmembrane helix</keyword>
<reference evidence="7 8" key="1">
    <citation type="submission" date="2024-08" db="EMBL/GenBank/DDBJ databases">
        <title>Sulfate-reducing bacteria isolated from formation water of the oil field in Kazakhstan and description of Pseudodesulfovibrio sp.</title>
        <authorList>
            <person name="Bidzhieva S.K."/>
            <person name="Tourova T.P."/>
            <person name="Grouzdev D.S."/>
            <person name="Beletsky A.V."/>
            <person name="Sokolova D.S."/>
            <person name="Samigullina S.R."/>
            <person name="Poltaraus A.B."/>
            <person name="Avtukh A.N."/>
            <person name="Tereshina V.M."/>
            <person name="Zhaparov N.S."/>
            <person name="Mardanov A.V."/>
            <person name="Nazina T.N."/>
        </authorList>
    </citation>
    <scope>NUCLEOTIDE SEQUENCE [LARGE SCALE GENOMIC DNA]</scope>
    <source>
        <strain evidence="7 8">9FUS</strain>
    </source>
</reference>
<feature type="transmembrane region" description="Helical" evidence="6">
    <location>
        <begin position="189"/>
        <end position="211"/>
    </location>
</feature>
<dbReference type="InterPro" id="IPR050367">
    <property type="entry name" value="APC_superfamily"/>
</dbReference>
<dbReference type="RefSeq" id="WP_371386039.1">
    <property type="nucleotide sequence ID" value="NZ_JBGLYH010000014.1"/>
</dbReference>
<keyword evidence="5 6" id="KW-0472">Membrane</keyword>
<sequence length="429" mass="43585">MSQRKIGTVPLSCLMTGAVLGAGIIILPPLAIEVAGPWALPAWGATMLFGVAFAYIFARVGTLFPGEGGAADAVARAFGPWARDLGAYALAGAALFGPAAVMLTVANYLPPGLLPDTPAAHGQAAAVVQLTSALLLAGGLRTMSRVATVLTVSATGLLLAGAAVTLAFHRSPVAVDALLALPPLSVPTLGYTLLLLFFAVVGWEVVGNYGAEVRDPRRTMVRAAILAGTVVGLVSLAVAAGLQLGAFPEGAGHGVAGLLHPLFGPAAPWIMSALVAALCVTTYLMFVGAVVRLVAHLARQGGLPAWIDRRNGRGVPVAVLAVYTLVHLGQLALVSLGVLDMAGILAIADGFFLVNALLGALAAAKLLAATLPRVVALVLALCLFAVLLSSRWPVLAAIALMALALGLRSARNRRPAGEPAVAERVEAKP</sequence>
<feature type="transmembrane region" description="Helical" evidence="6">
    <location>
        <begin position="121"/>
        <end position="140"/>
    </location>
</feature>
<feature type="transmembrane region" description="Helical" evidence="6">
    <location>
        <begin position="12"/>
        <end position="32"/>
    </location>
</feature>
<proteinExistence type="predicted"/>
<evidence type="ECO:0000256" key="4">
    <source>
        <dbReference type="ARBA" id="ARBA00022989"/>
    </source>
</evidence>